<dbReference type="EMBL" id="GL437072">
    <property type="protein sequence ID" value="EFN71169.1"/>
    <property type="molecule type" value="Genomic_DNA"/>
</dbReference>
<dbReference type="AlphaFoldDB" id="E2A5Y8"/>
<proteinExistence type="predicted"/>
<dbReference type="Proteomes" id="UP000000311">
    <property type="component" value="Unassembled WGS sequence"/>
</dbReference>
<feature type="region of interest" description="Disordered" evidence="1">
    <location>
        <begin position="138"/>
        <end position="172"/>
    </location>
</feature>
<organism evidence="3">
    <name type="scientific">Camponotus floridanus</name>
    <name type="common">Florida carpenter ant</name>
    <dbReference type="NCBI Taxonomy" id="104421"/>
    <lineage>
        <taxon>Eukaryota</taxon>
        <taxon>Metazoa</taxon>
        <taxon>Ecdysozoa</taxon>
        <taxon>Arthropoda</taxon>
        <taxon>Hexapoda</taxon>
        <taxon>Insecta</taxon>
        <taxon>Pterygota</taxon>
        <taxon>Neoptera</taxon>
        <taxon>Endopterygota</taxon>
        <taxon>Hymenoptera</taxon>
        <taxon>Apocrita</taxon>
        <taxon>Aculeata</taxon>
        <taxon>Formicoidea</taxon>
        <taxon>Formicidae</taxon>
        <taxon>Formicinae</taxon>
        <taxon>Camponotus</taxon>
    </lineage>
</organism>
<evidence type="ECO:0000256" key="1">
    <source>
        <dbReference type="SAM" id="MobiDB-lite"/>
    </source>
</evidence>
<sequence>MKRKRMPRKEGGSSLTNNHSRSITTDDSSVAEDETLYARHARREPSDERQSVFIYSSQRKVRRRPQKSEMNELYHGYGQTDAIIKELRGMARAFVKIKFATILLAGRVNAATDGSAVVHITAGVGCKWKNRSPDIAGNSPSLTFGLPSTTSPGARKPNSRDCPGCPSHDARTPSATSVEFAAVHRYTRQSTAIPTCLSLYSFNPLSISCIYFPPCKRIIRGKRVRKNLDQGVVNSDFLLHLMITGTLETVMKI</sequence>
<reference evidence="2 3" key="1">
    <citation type="journal article" date="2010" name="Science">
        <title>Genomic comparison of the ants Camponotus floridanus and Harpegnathos saltator.</title>
        <authorList>
            <person name="Bonasio R."/>
            <person name="Zhang G."/>
            <person name="Ye C."/>
            <person name="Mutti N.S."/>
            <person name="Fang X."/>
            <person name="Qin N."/>
            <person name="Donahue G."/>
            <person name="Yang P."/>
            <person name="Li Q."/>
            <person name="Li C."/>
            <person name="Zhang P."/>
            <person name="Huang Z."/>
            <person name="Berger S.L."/>
            <person name="Reinberg D."/>
            <person name="Wang J."/>
            <person name="Liebig J."/>
        </authorList>
    </citation>
    <scope>NUCLEOTIDE SEQUENCE [LARGE SCALE GENOMIC DNA]</scope>
    <source>
        <strain evidence="3">C129</strain>
    </source>
</reference>
<feature type="compositionally biased region" description="Polar residues" evidence="1">
    <location>
        <begin position="138"/>
        <end position="152"/>
    </location>
</feature>
<gene>
    <name evidence="2" type="ORF">EAG_05406</name>
</gene>
<protein>
    <submittedName>
        <fullName evidence="2">Uncharacterized protein</fullName>
    </submittedName>
</protein>
<feature type="compositionally biased region" description="Polar residues" evidence="1">
    <location>
        <begin position="13"/>
        <end position="28"/>
    </location>
</feature>
<dbReference type="InParanoid" id="E2A5Y8"/>
<name>E2A5Y8_CAMFO</name>
<feature type="region of interest" description="Disordered" evidence="1">
    <location>
        <begin position="1"/>
        <end position="50"/>
    </location>
</feature>
<evidence type="ECO:0000313" key="3">
    <source>
        <dbReference type="Proteomes" id="UP000000311"/>
    </source>
</evidence>
<evidence type="ECO:0000313" key="2">
    <source>
        <dbReference type="EMBL" id="EFN71169.1"/>
    </source>
</evidence>
<accession>E2A5Y8</accession>
<keyword evidence="3" id="KW-1185">Reference proteome</keyword>